<dbReference type="RefSeq" id="WP_203806161.1">
    <property type="nucleotide sequence ID" value="NZ_BOMY01000022.1"/>
</dbReference>
<dbReference type="PANTHER" id="PTHR35526:SF3">
    <property type="entry name" value="ANTI-SIGMA-F FACTOR RSBW"/>
    <property type="match status" value="1"/>
</dbReference>
<protein>
    <recommendedName>
        <fullName evidence="2">Histidine kinase/HSP90-like ATPase domain-containing protein</fullName>
    </recommendedName>
</protein>
<dbReference type="InterPro" id="IPR036890">
    <property type="entry name" value="HATPase_C_sf"/>
</dbReference>
<evidence type="ECO:0000313" key="4">
    <source>
        <dbReference type="Proteomes" id="UP000623608"/>
    </source>
</evidence>
<dbReference type="Gene3D" id="3.30.565.10">
    <property type="entry name" value="Histidine kinase-like ATPase, C-terminal domain"/>
    <property type="match status" value="1"/>
</dbReference>
<reference evidence="3" key="1">
    <citation type="submission" date="2021-01" db="EMBL/GenBank/DDBJ databases">
        <title>Whole genome shotgun sequence of Actinoplanes tereljensis NBRC 105297.</title>
        <authorList>
            <person name="Komaki H."/>
            <person name="Tamura T."/>
        </authorList>
    </citation>
    <scope>NUCLEOTIDE SEQUENCE</scope>
    <source>
        <strain evidence="3">NBRC 105297</strain>
    </source>
</reference>
<evidence type="ECO:0000256" key="1">
    <source>
        <dbReference type="ARBA" id="ARBA00022527"/>
    </source>
</evidence>
<feature type="domain" description="Histidine kinase/HSP90-like ATPase" evidence="2">
    <location>
        <begin position="21"/>
        <end position="131"/>
    </location>
</feature>
<dbReference type="Proteomes" id="UP000623608">
    <property type="component" value="Unassembled WGS sequence"/>
</dbReference>
<keyword evidence="1" id="KW-0723">Serine/threonine-protein kinase</keyword>
<accession>A0A919NKM1</accession>
<gene>
    <name evidence="3" type="ORF">Ate02nite_32150</name>
</gene>
<dbReference type="CDD" id="cd16936">
    <property type="entry name" value="HATPase_RsbW-like"/>
    <property type="match status" value="1"/>
</dbReference>
<dbReference type="PANTHER" id="PTHR35526">
    <property type="entry name" value="ANTI-SIGMA-F FACTOR RSBW-RELATED"/>
    <property type="match status" value="1"/>
</dbReference>
<keyword evidence="4" id="KW-1185">Reference proteome</keyword>
<dbReference type="AlphaFoldDB" id="A0A919NKM1"/>
<evidence type="ECO:0000313" key="3">
    <source>
        <dbReference type="EMBL" id="GIF20485.1"/>
    </source>
</evidence>
<dbReference type="SUPFAM" id="SSF55874">
    <property type="entry name" value="ATPase domain of HSP90 chaperone/DNA topoisomerase II/histidine kinase"/>
    <property type="match status" value="1"/>
</dbReference>
<dbReference type="Pfam" id="PF13581">
    <property type="entry name" value="HATPase_c_2"/>
    <property type="match status" value="1"/>
</dbReference>
<evidence type="ECO:0000259" key="2">
    <source>
        <dbReference type="Pfam" id="PF13581"/>
    </source>
</evidence>
<proteinExistence type="predicted"/>
<comment type="caution">
    <text evidence="3">The sequence shown here is derived from an EMBL/GenBank/DDBJ whole genome shotgun (WGS) entry which is preliminary data.</text>
</comment>
<dbReference type="InterPro" id="IPR003594">
    <property type="entry name" value="HATPase_dom"/>
</dbReference>
<keyword evidence="1" id="KW-0418">Kinase</keyword>
<dbReference type="GO" id="GO:0004674">
    <property type="term" value="F:protein serine/threonine kinase activity"/>
    <property type="evidence" value="ECO:0007669"/>
    <property type="project" value="UniProtKB-KW"/>
</dbReference>
<keyword evidence="1" id="KW-0808">Transferase</keyword>
<sequence>MTTPADPPAAATRPAEKAYFEPGDLAAVREFVRLESAALGLPRLRGDLLIVAVSELATNTLQHTGGGGRVLIWAEPDRVLCEIVDQGAPPSFGRAMPAADQPRGRGLAIVERICDEVGISSSPEGTAICLTMLL</sequence>
<dbReference type="InterPro" id="IPR050267">
    <property type="entry name" value="Anti-sigma-factor_SerPK"/>
</dbReference>
<dbReference type="EMBL" id="BOMY01000022">
    <property type="protein sequence ID" value="GIF20485.1"/>
    <property type="molecule type" value="Genomic_DNA"/>
</dbReference>
<organism evidence="3 4">
    <name type="scientific">Paractinoplanes tereljensis</name>
    <dbReference type="NCBI Taxonomy" id="571912"/>
    <lineage>
        <taxon>Bacteria</taxon>
        <taxon>Bacillati</taxon>
        <taxon>Actinomycetota</taxon>
        <taxon>Actinomycetes</taxon>
        <taxon>Micromonosporales</taxon>
        <taxon>Micromonosporaceae</taxon>
        <taxon>Paractinoplanes</taxon>
    </lineage>
</organism>
<name>A0A919NKM1_9ACTN</name>